<sequence>MARIRDQKTVVIGGGTGLANLLRGLKNHTEKLTAVVTMADDGRSTGQLRRDFNILPPGDVRNCIVALADEELLYHKLLTYRFPHGRGLKGHNLGNLLLVALGDITGSFKKAIQELSRILNIKGQVLPSTYDDVIISAELANGRSIWGESLITTAGHRSPIRKVKLHPESATANKDAVKAIEKADVIIVGPGSLYTSIIPNFLLKEICRAVASSRAKKIFVCNVSTERGETENYSVKDHIKALISHSDPQIFDVCLVNSKILLKTSGKRLGEVKNITTGEKKIDRFDIVQADLIDETNPLYHDSEKSVKTLIKILES</sequence>
<dbReference type="EMBL" id="LBUX01000002">
    <property type="protein sequence ID" value="KKQ74574.1"/>
    <property type="molecule type" value="Genomic_DNA"/>
</dbReference>
<dbReference type="PANTHER" id="PTHR30135">
    <property type="entry name" value="UNCHARACTERIZED PROTEIN YVCK-RELATED"/>
    <property type="match status" value="1"/>
</dbReference>
<comment type="function">
    <text evidence="2">Required for morphogenesis under gluconeogenic growth conditions.</text>
</comment>
<accession>A0A0G0MLH1</accession>
<dbReference type="Pfam" id="PF01933">
    <property type="entry name" value="CofD"/>
    <property type="match status" value="1"/>
</dbReference>
<dbReference type="InterPro" id="IPR002882">
    <property type="entry name" value="CofD"/>
</dbReference>
<dbReference type="GO" id="GO:0005737">
    <property type="term" value="C:cytoplasm"/>
    <property type="evidence" value="ECO:0007669"/>
    <property type="project" value="UniProtKB-SubCell"/>
</dbReference>
<dbReference type="NCBIfam" id="TIGR01826">
    <property type="entry name" value="CofD_related"/>
    <property type="match status" value="1"/>
</dbReference>
<dbReference type="HAMAP" id="MF_00973">
    <property type="entry name" value="Gluconeogen_factor"/>
    <property type="match status" value="1"/>
</dbReference>
<dbReference type="SUPFAM" id="SSF142338">
    <property type="entry name" value="CofD-like"/>
    <property type="match status" value="1"/>
</dbReference>
<dbReference type="Gene3D" id="3.40.50.10680">
    <property type="entry name" value="CofD-like domains"/>
    <property type="match status" value="1"/>
</dbReference>
<comment type="subcellular location">
    <subcellularLocation>
        <location evidence="2">Cytoplasm</location>
    </subcellularLocation>
</comment>
<dbReference type="PANTHER" id="PTHR30135:SF3">
    <property type="entry name" value="GLUCONEOGENESIS FACTOR-RELATED"/>
    <property type="match status" value="1"/>
</dbReference>
<dbReference type="GO" id="GO:0008360">
    <property type="term" value="P:regulation of cell shape"/>
    <property type="evidence" value="ECO:0007669"/>
    <property type="project" value="UniProtKB-UniRule"/>
</dbReference>
<dbReference type="CDD" id="cd07187">
    <property type="entry name" value="YvcK_like"/>
    <property type="match status" value="1"/>
</dbReference>
<protein>
    <recommendedName>
        <fullName evidence="2">Putative gluconeogenesis factor</fullName>
    </recommendedName>
</protein>
<name>A0A0G0MLH1_9BACT</name>
<comment type="similarity">
    <text evidence="2">Belongs to the gluconeogenesis factor family.</text>
</comment>
<reference evidence="3 4" key="1">
    <citation type="journal article" date="2015" name="Nature">
        <title>rRNA introns, odd ribosomes, and small enigmatic genomes across a large radiation of phyla.</title>
        <authorList>
            <person name="Brown C.T."/>
            <person name="Hug L.A."/>
            <person name="Thomas B.C."/>
            <person name="Sharon I."/>
            <person name="Castelle C.J."/>
            <person name="Singh A."/>
            <person name="Wilkins M.J."/>
            <person name="Williams K.H."/>
            <person name="Banfield J.F."/>
        </authorList>
    </citation>
    <scope>NUCLEOTIDE SEQUENCE [LARGE SCALE GENOMIC DNA]</scope>
</reference>
<evidence type="ECO:0000256" key="1">
    <source>
        <dbReference type="ARBA" id="ARBA00022490"/>
    </source>
</evidence>
<dbReference type="InterPro" id="IPR038136">
    <property type="entry name" value="CofD-like_dom_sf"/>
</dbReference>
<proteinExistence type="inferred from homology"/>
<dbReference type="GO" id="GO:0043743">
    <property type="term" value="F:LPPG:FO 2-phospho-L-lactate transferase activity"/>
    <property type="evidence" value="ECO:0007669"/>
    <property type="project" value="InterPro"/>
</dbReference>
<gene>
    <name evidence="3" type="ORF">US94_C0002G0034</name>
</gene>
<keyword evidence="1 2" id="KW-0963">Cytoplasm</keyword>
<dbReference type="AlphaFoldDB" id="A0A0G0MLH1"/>
<evidence type="ECO:0000313" key="3">
    <source>
        <dbReference type="EMBL" id="KKQ74574.1"/>
    </source>
</evidence>
<organism evidence="3 4">
    <name type="scientific">Berkelbacteria bacterium GW2011_GWB1_38_5</name>
    <dbReference type="NCBI Taxonomy" id="1618336"/>
    <lineage>
        <taxon>Bacteria</taxon>
        <taxon>Candidatus Berkelbacteria</taxon>
    </lineage>
</organism>
<dbReference type="PATRIC" id="fig|1618336.3.peg.117"/>
<dbReference type="STRING" id="1618336.US94_C0002G0034"/>
<evidence type="ECO:0000256" key="2">
    <source>
        <dbReference type="HAMAP-Rule" id="MF_00973"/>
    </source>
</evidence>
<dbReference type="InterPro" id="IPR010119">
    <property type="entry name" value="Gluconeogen_factor"/>
</dbReference>
<comment type="caution">
    <text evidence="3">The sequence shown here is derived from an EMBL/GenBank/DDBJ whole genome shotgun (WGS) entry which is preliminary data.</text>
</comment>
<evidence type="ECO:0000313" key="4">
    <source>
        <dbReference type="Proteomes" id="UP000034498"/>
    </source>
</evidence>
<dbReference type="Proteomes" id="UP000034498">
    <property type="component" value="Unassembled WGS sequence"/>
</dbReference>